<dbReference type="PANTHER" id="PTHR30504:SF2">
    <property type="entry name" value="GLUCANS BIOSYNTHESIS PROTEIN G"/>
    <property type="match status" value="1"/>
</dbReference>
<dbReference type="GO" id="GO:0051274">
    <property type="term" value="P:beta-glucan biosynthetic process"/>
    <property type="evidence" value="ECO:0007669"/>
    <property type="project" value="TreeGrafter"/>
</dbReference>
<evidence type="ECO:0000259" key="6">
    <source>
        <dbReference type="Pfam" id="PF04349"/>
    </source>
</evidence>
<name>A0A512JAQ4_9HYPH</name>
<dbReference type="InterPro" id="IPR013783">
    <property type="entry name" value="Ig-like_fold"/>
</dbReference>
<dbReference type="InterPro" id="IPR014756">
    <property type="entry name" value="Ig_E-set"/>
</dbReference>
<comment type="subcellular location">
    <subcellularLocation>
        <location evidence="1">Periplasm</location>
    </subcellularLocation>
</comment>
<evidence type="ECO:0000256" key="2">
    <source>
        <dbReference type="ARBA" id="ARBA00005001"/>
    </source>
</evidence>
<organism evidence="7 8">
    <name type="scientific">Methylobacterium oxalidis</name>
    <dbReference type="NCBI Taxonomy" id="944322"/>
    <lineage>
        <taxon>Bacteria</taxon>
        <taxon>Pseudomonadati</taxon>
        <taxon>Pseudomonadota</taxon>
        <taxon>Alphaproteobacteria</taxon>
        <taxon>Hyphomicrobiales</taxon>
        <taxon>Methylobacteriaceae</taxon>
        <taxon>Methylobacterium</taxon>
    </lineage>
</organism>
<dbReference type="InterPro" id="IPR011013">
    <property type="entry name" value="Gal_mutarotase_sf_dom"/>
</dbReference>
<dbReference type="RefSeq" id="WP_147028532.1">
    <property type="nucleotide sequence ID" value="NZ_BJZU01000133.1"/>
</dbReference>
<dbReference type="Pfam" id="PF04349">
    <property type="entry name" value="MdoG"/>
    <property type="match status" value="1"/>
</dbReference>
<dbReference type="PIRSF" id="PIRSF006281">
    <property type="entry name" value="MdoG"/>
    <property type="match status" value="1"/>
</dbReference>
<dbReference type="InterPro" id="IPR006311">
    <property type="entry name" value="TAT_signal"/>
</dbReference>
<proteinExistence type="inferred from homology"/>
<evidence type="ECO:0000313" key="8">
    <source>
        <dbReference type="Proteomes" id="UP000321960"/>
    </source>
</evidence>
<dbReference type="PANTHER" id="PTHR30504">
    <property type="entry name" value="GLUCANS BIOSYNTHESIS PROTEIN"/>
    <property type="match status" value="1"/>
</dbReference>
<dbReference type="InterPro" id="IPR014438">
    <property type="entry name" value="Glucan_biosyn_MdoG/MdoD"/>
</dbReference>
<feature type="domain" description="Glucan biosynthesis periplasmic MdoG C-terminal" evidence="6">
    <location>
        <begin position="70"/>
        <end position="538"/>
    </location>
</feature>
<dbReference type="GO" id="GO:0030246">
    <property type="term" value="F:carbohydrate binding"/>
    <property type="evidence" value="ECO:0007669"/>
    <property type="project" value="InterPro"/>
</dbReference>
<dbReference type="InterPro" id="IPR007444">
    <property type="entry name" value="Glucan_biosyn_MdoG_C"/>
</dbReference>
<reference evidence="7 8" key="1">
    <citation type="submission" date="2019-07" db="EMBL/GenBank/DDBJ databases">
        <title>Whole genome shotgun sequence of Methylobacterium oxalidis NBRC 107715.</title>
        <authorList>
            <person name="Hosoyama A."/>
            <person name="Uohara A."/>
            <person name="Ohji S."/>
            <person name="Ichikawa N."/>
        </authorList>
    </citation>
    <scope>NUCLEOTIDE SEQUENCE [LARGE SCALE GENOMIC DNA]</scope>
    <source>
        <strain evidence="7 8">NBRC 107715</strain>
    </source>
</reference>
<evidence type="ECO:0000256" key="1">
    <source>
        <dbReference type="ARBA" id="ARBA00004418"/>
    </source>
</evidence>
<dbReference type="SUPFAM" id="SSF74650">
    <property type="entry name" value="Galactose mutarotase-like"/>
    <property type="match status" value="1"/>
</dbReference>
<dbReference type="AlphaFoldDB" id="A0A512JAQ4"/>
<dbReference type="InterPro" id="IPR014718">
    <property type="entry name" value="GH-type_carb-bd"/>
</dbReference>
<dbReference type="Gene3D" id="2.60.40.10">
    <property type="entry name" value="Immunoglobulins"/>
    <property type="match status" value="1"/>
</dbReference>
<comment type="similarity">
    <text evidence="3">Belongs to the OpgD/OpgG family.</text>
</comment>
<dbReference type="OrthoDB" id="9777817at2"/>
<comment type="caution">
    <text evidence="7">The sequence shown here is derived from an EMBL/GenBank/DDBJ whole genome shotgun (WGS) entry which is preliminary data.</text>
</comment>
<gene>
    <name evidence="7" type="primary">opgG</name>
    <name evidence="7" type="ORF">MOX02_50750</name>
</gene>
<dbReference type="GO" id="GO:0030288">
    <property type="term" value="C:outer membrane-bounded periplasmic space"/>
    <property type="evidence" value="ECO:0007669"/>
    <property type="project" value="TreeGrafter"/>
</dbReference>
<evidence type="ECO:0000256" key="5">
    <source>
        <dbReference type="SAM" id="MobiDB-lite"/>
    </source>
</evidence>
<comment type="pathway">
    <text evidence="2">Glycan metabolism; osmoregulated periplasmic glucan (OPG) biosynthesis.</text>
</comment>
<evidence type="ECO:0000313" key="7">
    <source>
        <dbReference type="EMBL" id="GEP07037.1"/>
    </source>
</evidence>
<dbReference type="EMBL" id="BJZU01000133">
    <property type="protein sequence ID" value="GEP07037.1"/>
    <property type="molecule type" value="Genomic_DNA"/>
</dbReference>
<protein>
    <submittedName>
        <fullName evidence="7">Glucans biosynthesis protein G</fullName>
    </submittedName>
</protein>
<dbReference type="Gene3D" id="2.70.98.10">
    <property type="match status" value="1"/>
</dbReference>
<dbReference type="UniPathway" id="UPA00637"/>
<dbReference type="PROSITE" id="PS51318">
    <property type="entry name" value="TAT"/>
    <property type="match status" value="1"/>
</dbReference>
<dbReference type="GO" id="GO:0003824">
    <property type="term" value="F:catalytic activity"/>
    <property type="evidence" value="ECO:0007669"/>
    <property type="project" value="InterPro"/>
</dbReference>
<feature type="region of interest" description="Disordered" evidence="5">
    <location>
        <begin position="1"/>
        <end position="31"/>
    </location>
</feature>
<sequence length="540" mass="58802">MTLPTDARSDRPSRPRAPVRPGDSAGAGDRTRRDLLRAAGGLAGALAAGPFAAPLAAQTALALPPAGARFEPGTVVEIARALAKAPYAAPRTDDLPGSLRNLSREQYNAIGTAPGRALWAEAGLRFTLEPLHRGSIFADRVSLALIEDGAVRPVAYDRTLFETGGFVLPEFQEDPGFSGFRLRARFSGAELSDFALFQGASFFRLLAAGQGFGVTARALTLRPADARGEEFPRFRAFWIERPAAGEDRLVVHALIDSESASGALRLGLRPGEASIADIEGTIFPRVGIDHLGLGGMQASYLFGPHDRRGSDDARAGAYAAGGLQIRNGAEEAIWRPVHNPDTLQISSFLDADPKGFGLMQRARAYAAFEDDVQHWEWRPSLWLEPLGTWGEGAVTLLEIPSDSEFNENILAYWRPKTALAAGAETRFAYRQFWCWEPPEHPPVARVAGTRSGRGSGGNRRLFLVDFTGEAFAKPGPEVETTLTASPGTIARQVLYPYPERRTMRVAFELDPGSERACELRLALRRDGRQITETWLYRWTP</sequence>
<keyword evidence="4" id="KW-0574">Periplasm</keyword>
<dbReference type="SUPFAM" id="SSF81296">
    <property type="entry name" value="E set domains"/>
    <property type="match status" value="1"/>
</dbReference>
<accession>A0A512JAQ4</accession>
<evidence type="ECO:0000256" key="3">
    <source>
        <dbReference type="ARBA" id="ARBA00009284"/>
    </source>
</evidence>
<dbReference type="Proteomes" id="UP000321960">
    <property type="component" value="Unassembled WGS sequence"/>
</dbReference>
<evidence type="ECO:0000256" key="4">
    <source>
        <dbReference type="ARBA" id="ARBA00022764"/>
    </source>
</evidence>